<comment type="subcellular location">
    <subcellularLocation>
        <location evidence="1">Secreted</location>
    </subcellularLocation>
</comment>
<dbReference type="GO" id="GO:0006508">
    <property type="term" value="P:proteolysis"/>
    <property type="evidence" value="ECO:0007669"/>
    <property type="project" value="InterPro"/>
</dbReference>
<keyword evidence="2" id="KW-0964">Secreted</keyword>
<comment type="caution">
    <text evidence="8">The sequence shown here is derived from an EMBL/GenBank/DDBJ whole genome shotgun (WGS) entry which is preliminary data.</text>
</comment>
<dbReference type="FunFam" id="2.40.10.10:FF:000054">
    <property type="entry name" value="Complement C1r subcomponent"/>
    <property type="match status" value="1"/>
</dbReference>
<dbReference type="PROSITE" id="PS00134">
    <property type="entry name" value="TRYPSIN_HIS"/>
    <property type="match status" value="1"/>
</dbReference>
<feature type="signal peptide" evidence="6">
    <location>
        <begin position="1"/>
        <end position="19"/>
    </location>
</feature>
<dbReference type="PANTHER" id="PTHR24252:SF7">
    <property type="entry name" value="HYALIN"/>
    <property type="match status" value="1"/>
</dbReference>
<keyword evidence="3 6" id="KW-0732">Signal</keyword>
<dbReference type="SMART" id="SM00020">
    <property type="entry name" value="Tryp_SPc"/>
    <property type="match status" value="1"/>
</dbReference>
<dbReference type="GO" id="GO:0005576">
    <property type="term" value="C:extracellular region"/>
    <property type="evidence" value="ECO:0007669"/>
    <property type="project" value="UniProtKB-SubCell"/>
</dbReference>
<feature type="chain" id="PRO_5035947641" description="Peptidase S1 domain-containing protein" evidence="6">
    <location>
        <begin position="20"/>
        <end position="279"/>
    </location>
</feature>
<reference evidence="8" key="1">
    <citation type="submission" date="2022-03" db="EMBL/GenBank/DDBJ databases">
        <authorList>
            <person name="Martin C."/>
        </authorList>
    </citation>
    <scope>NUCLEOTIDE SEQUENCE</scope>
</reference>
<dbReference type="InterPro" id="IPR018114">
    <property type="entry name" value="TRYPSIN_HIS"/>
</dbReference>
<evidence type="ECO:0000256" key="3">
    <source>
        <dbReference type="ARBA" id="ARBA00022729"/>
    </source>
</evidence>
<dbReference type="InterPro" id="IPR001314">
    <property type="entry name" value="Peptidase_S1A"/>
</dbReference>
<dbReference type="InterPro" id="IPR001254">
    <property type="entry name" value="Trypsin_dom"/>
</dbReference>
<dbReference type="FunFam" id="2.40.10.10:FF:000068">
    <property type="entry name" value="transmembrane protease serine 2"/>
    <property type="match status" value="1"/>
</dbReference>
<sequence>MKCFVVSILLVLHCQWSHQWYPADCGTSQYPDAGTETPAGVHIVGGVESRPNEFPWTAMLNKQGGFTCGAFVINENWIMTAAHCLDKNSKPEDFTATVRLHDRTDLLQGEEVLFDLIVKHENYDDSTLENDIALLRMAFPFDGPTDFDNTLRPICKPRTNFTYDTTLLVAGWGTTESGGTSPDILRHVNLPIVDNEACAAGYDPVTDPVFDSNICAGEEGRDSCQGDSGSVNAFNNNGVFEAVGIVSWGRGCGDPTATGVLTRITSFLDWIDNVMAANA</sequence>
<dbReference type="InterPro" id="IPR043504">
    <property type="entry name" value="Peptidase_S1_PA_chymotrypsin"/>
</dbReference>
<feature type="domain" description="Peptidase S1" evidence="7">
    <location>
        <begin position="43"/>
        <end position="276"/>
    </location>
</feature>
<evidence type="ECO:0000256" key="1">
    <source>
        <dbReference type="ARBA" id="ARBA00004613"/>
    </source>
</evidence>
<dbReference type="GO" id="GO:0004252">
    <property type="term" value="F:serine-type endopeptidase activity"/>
    <property type="evidence" value="ECO:0007669"/>
    <property type="project" value="InterPro"/>
</dbReference>
<dbReference type="Proteomes" id="UP000749559">
    <property type="component" value="Unassembled WGS sequence"/>
</dbReference>
<evidence type="ECO:0000256" key="4">
    <source>
        <dbReference type="ARBA" id="ARBA00023157"/>
    </source>
</evidence>
<dbReference type="PROSITE" id="PS50240">
    <property type="entry name" value="TRYPSIN_DOM"/>
    <property type="match status" value="1"/>
</dbReference>
<keyword evidence="9" id="KW-1185">Reference proteome</keyword>
<dbReference type="InterPro" id="IPR009003">
    <property type="entry name" value="Peptidase_S1_PA"/>
</dbReference>
<dbReference type="Gene3D" id="2.40.10.10">
    <property type="entry name" value="Trypsin-like serine proteases"/>
    <property type="match status" value="1"/>
</dbReference>
<dbReference type="AlphaFoldDB" id="A0A8S4P9C6"/>
<proteinExistence type="predicted"/>
<evidence type="ECO:0000313" key="9">
    <source>
        <dbReference type="Proteomes" id="UP000749559"/>
    </source>
</evidence>
<dbReference type="PANTHER" id="PTHR24252">
    <property type="entry name" value="ACROSIN-RELATED"/>
    <property type="match status" value="1"/>
</dbReference>
<evidence type="ECO:0000256" key="5">
    <source>
        <dbReference type="ARBA" id="ARBA00023180"/>
    </source>
</evidence>
<dbReference type="OrthoDB" id="9425590at2759"/>
<dbReference type="CDD" id="cd00190">
    <property type="entry name" value="Tryp_SPc"/>
    <property type="match status" value="1"/>
</dbReference>
<evidence type="ECO:0000313" key="8">
    <source>
        <dbReference type="EMBL" id="CAH1790094.1"/>
    </source>
</evidence>
<dbReference type="EMBL" id="CAIIXF020000007">
    <property type="protein sequence ID" value="CAH1790094.1"/>
    <property type="molecule type" value="Genomic_DNA"/>
</dbReference>
<dbReference type="PRINTS" id="PR00722">
    <property type="entry name" value="CHYMOTRYPSIN"/>
</dbReference>
<dbReference type="SUPFAM" id="SSF50494">
    <property type="entry name" value="Trypsin-like serine proteases"/>
    <property type="match status" value="1"/>
</dbReference>
<name>A0A8S4P9C6_OWEFU</name>
<evidence type="ECO:0000259" key="7">
    <source>
        <dbReference type="PROSITE" id="PS50240"/>
    </source>
</evidence>
<dbReference type="Pfam" id="PF00089">
    <property type="entry name" value="Trypsin"/>
    <property type="match status" value="1"/>
</dbReference>
<keyword evidence="4" id="KW-1015">Disulfide bond</keyword>
<evidence type="ECO:0000256" key="2">
    <source>
        <dbReference type="ARBA" id="ARBA00022525"/>
    </source>
</evidence>
<gene>
    <name evidence="8" type="ORF">OFUS_LOCUS15349</name>
</gene>
<protein>
    <recommendedName>
        <fullName evidence="7">Peptidase S1 domain-containing protein</fullName>
    </recommendedName>
</protein>
<keyword evidence="5" id="KW-0325">Glycoprotein</keyword>
<accession>A0A8S4P9C6</accession>
<evidence type="ECO:0000256" key="6">
    <source>
        <dbReference type="SAM" id="SignalP"/>
    </source>
</evidence>
<organism evidence="8 9">
    <name type="scientific">Owenia fusiformis</name>
    <name type="common">Polychaete worm</name>
    <dbReference type="NCBI Taxonomy" id="6347"/>
    <lineage>
        <taxon>Eukaryota</taxon>
        <taxon>Metazoa</taxon>
        <taxon>Spiralia</taxon>
        <taxon>Lophotrochozoa</taxon>
        <taxon>Annelida</taxon>
        <taxon>Polychaeta</taxon>
        <taxon>Sedentaria</taxon>
        <taxon>Canalipalpata</taxon>
        <taxon>Sabellida</taxon>
        <taxon>Oweniida</taxon>
        <taxon>Oweniidae</taxon>
        <taxon>Owenia</taxon>
    </lineage>
</organism>